<dbReference type="Gene3D" id="3.30.590.10">
    <property type="entry name" value="Glutamine synthetase/guanido kinase, catalytic domain"/>
    <property type="match status" value="1"/>
</dbReference>
<keyword evidence="5" id="KW-0067">ATP-binding</keyword>
<evidence type="ECO:0000259" key="8">
    <source>
        <dbReference type="PROSITE" id="PS51987"/>
    </source>
</evidence>
<dbReference type="GO" id="GO:0005524">
    <property type="term" value="F:ATP binding"/>
    <property type="evidence" value="ECO:0007669"/>
    <property type="project" value="UniProtKB-KW"/>
</dbReference>
<organism evidence="9 10">
    <name type="scientific">Albimonas pacifica</name>
    <dbReference type="NCBI Taxonomy" id="1114924"/>
    <lineage>
        <taxon>Bacteria</taxon>
        <taxon>Pseudomonadati</taxon>
        <taxon>Pseudomonadota</taxon>
        <taxon>Alphaproteobacteria</taxon>
        <taxon>Rhodobacterales</taxon>
        <taxon>Paracoccaceae</taxon>
        <taxon>Albimonas</taxon>
    </lineage>
</organism>
<comment type="cofactor">
    <cofactor evidence="1">
        <name>Mg(2+)</name>
        <dbReference type="ChEBI" id="CHEBI:18420"/>
    </cofactor>
</comment>
<dbReference type="Proteomes" id="UP000199377">
    <property type="component" value="Unassembled WGS sequence"/>
</dbReference>
<proteinExistence type="inferred from homology"/>
<dbReference type="SUPFAM" id="SSF55931">
    <property type="entry name" value="Glutamine synthetase/guanido kinase"/>
    <property type="match status" value="1"/>
</dbReference>
<dbReference type="GO" id="GO:0004356">
    <property type="term" value="F:glutamine synthetase activity"/>
    <property type="evidence" value="ECO:0007669"/>
    <property type="project" value="InterPro"/>
</dbReference>
<dbReference type="FunFam" id="3.30.590.10:FF:000005">
    <property type="entry name" value="Probable glutamine synthetase"/>
    <property type="match status" value="1"/>
</dbReference>
<evidence type="ECO:0000256" key="6">
    <source>
        <dbReference type="PROSITE-ProRule" id="PRU01331"/>
    </source>
</evidence>
<dbReference type="InterPro" id="IPR014746">
    <property type="entry name" value="Gln_synth/guanido_kin_cat_dom"/>
</dbReference>
<keyword evidence="10" id="KW-1185">Reference proteome</keyword>
<dbReference type="InterPro" id="IPR008146">
    <property type="entry name" value="Gln_synth_cat_dom"/>
</dbReference>
<keyword evidence="4" id="KW-0547">Nucleotide-binding</keyword>
<dbReference type="Pfam" id="PF00120">
    <property type="entry name" value="Gln-synt_C"/>
    <property type="match status" value="1"/>
</dbReference>
<evidence type="ECO:0000313" key="10">
    <source>
        <dbReference type="Proteomes" id="UP000199377"/>
    </source>
</evidence>
<evidence type="ECO:0000313" key="9">
    <source>
        <dbReference type="EMBL" id="SFH68569.1"/>
    </source>
</evidence>
<dbReference type="SMART" id="SM01230">
    <property type="entry name" value="Gln-synt_C"/>
    <property type="match status" value="1"/>
</dbReference>
<protein>
    <submittedName>
        <fullName evidence="9">Glutamine synthetase</fullName>
    </submittedName>
</protein>
<dbReference type="SUPFAM" id="SSF54368">
    <property type="entry name" value="Glutamine synthetase, N-terminal domain"/>
    <property type="match status" value="1"/>
</dbReference>
<evidence type="ECO:0000256" key="4">
    <source>
        <dbReference type="ARBA" id="ARBA00022741"/>
    </source>
</evidence>
<dbReference type="Gene3D" id="3.10.20.70">
    <property type="entry name" value="Glutamine synthetase, N-terminal domain"/>
    <property type="match status" value="1"/>
</dbReference>
<name>A0A1I3C301_9RHOB</name>
<dbReference type="OrthoDB" id="9807095at2"/>
<evidence type="ECO:0000256" key="3">
    <source>
        <dbReference type="ARBA" id="ARBA00022598"/>
    </source>
</evidence>
<sequence length="454" mass="50883">MPGKLTLEELRAAVETGEIDTVLAVQPDMQGRLMGKRFQAEFFLEGAVEETHSCNYLQATDMEMETVQGYAATSWEKGYGDYIMKPDLSTLRRIPWLEGTALVVCDLLDHHHHAVLHAPRNVLRAQVERLAHRGWTANAATELEFFLFRESYEEAQAKRHLGMTTISAYNEDYHIFQTTKEEDVMRAIRTQMNAADIPIENSKGEADAGQEEINVRYAEALTMADRHVILKNGIKEIAWAKGKSVSFMAKWSYDHAGNSSHVHMSLAGPDGEPLFYDPEKPYGMSDLMRAFLAGQLAHAAEMTLFLAPYINSYKRFVAGTFAPTKICWSMDNRTAGFRVVGEGTKAVRAECRIGGADLNPYMAIAAMIAAGLDGIDKGMELPPEHRGDAYQTETIPEIPATLREAMELARGSAFLRGAFGDEVVEHYLHAAHIEQMEMDRRVTDWELKRGFERA</sequence>
<comment type="similarity">
    <text evidence="2 6 7">Belongs to the glutamine synthetase family.</text>
</comment>
<dbReference type="STRING" id="1114924.SAMN05216258_101513"/>
<accession>A0A1I3C301</accession>
<dbReference type="EMBL" id="FOQH01000001">
    <property type="protein sequence ID" value="SFH68569.1"/>
    <property type="molecule type" value="Genomic_DNA"/>
</dbReference>
<dbReference type="AlphaFoldDB" id="A0A1I3C301"/>
<keyword evidence="3" id="KW-0436">Ligase</keyword>
<gene>
    <name evidence="9" type="ORF">SAMN05216258_101513</name>
</gene>
<feature type="domain" description="GS catalytic" evidence="8">
    <location>
        <begin position="119"/>
        <end position="454"/>
    </location>
</feature>
<evidence type="ECO:0000256" key="5">
    <source>
        <dbReference type="ARBA" id="ARBA00022840"/>
    </source>
</evidence>
<dbReference type="InterPro" id="IPR036651">
    <property type="entry name" value="Gln_synt_N_sf"/>
</dbReference>
<dbReference type="PANTHER" id="PTHR43785:SF12">
    <property type="entry name" value="TYPE-1 GLUTAMINE SYNTHETASE 2"/>
    <property type="match status" value="1"/>
</dbReference>
<dbReference type="GO" id="GO:0006542">
    <property type="term" value="P:glutamine biosynthetic process"/>
    <property type="evidence" value="ECO:0007669"/>
    <property type="project" value="InterPro"/>
</dbReference>
<evidence type="ECO:0000256" key="2">
    <source>
        <dbReference type="ARBA" id="ARBA00009897"/>
    </source>
</evidence>
<evidence type="ECO:0000256" key="1">
    <source>
        <dbReference type="ARBA" id="ARBA00001946"/>
    </source>
</evidence>
<dbReference type="GO" id="GO:0042402">
    <property type="term" value="P:biogenic amine catabolic process"/>
    <property type="evidence" value="ECO:0007669"/>
    <property type="project" value="UniProtKB-ARBA"/>
</dbReference>
<dbReference type="RefSeq" id="WP_092857492.1">
    <property type="nucleotide sequence ID" value="NZ_FOQH01000001.1"/>
</dbReference>
<dbReference type="PANTHER" id="PTHR43785">
    <property type="entry name" value="GAMMA-GLUTAMYLPUTRESCINE SYNTHETASE"/>
    <property type="match status" value="1"/>
</dbReference>
<dbReference type="GO" id="GO:0006576">
    <property type="term" value="P:biogenic amine metabolic process"/>
    <property type="evidence" value="ECO:0007669"/>
    <property type="project" value="UniProtKB-ARBA"/>
</dbReference>
<reference evidence="9 10" key="1">
    <citation type="submission" date="2016-10" db="EMBL/GenBank/DDBJ databases">
        <authorList>
            <person name="de Groot N.N."/>
        </authorList>
    </citation>
    <scope>NUCLEOTIDE SEQUENCE [LARGE SCALE GENOMIC DNA]</scope>
    <source>
        <strain evidence="9 10">CGMCC 1.11030</strain>
    </source>
</reference>
<evidence type="ECO:0000256" key="7">
    <source>
        <dbReference type="RuleBase" id="RU000384"/>
    </source>
</evidence>
<dbReference type="PROSITE" id="PS51987">
    <property type="entry name" value="GS_CATALYTIC"/>
    <property type="match status" value="1"/>
</dbReference>